<evidence type="ECO:0000256" key="3">
    <source>
        <dbReference type="ARBA" id="ARBA00007494"/>
    </source>
</evidence>
<evidence type="ECO:0000256" key="7">
    <source>
        <dbReference type="ARBA" id="ARBA00022603"/>
    </source>
</evidence>
<dbReference type="InterPro" id="IPR006027">
    <property type="entry name" value="NusB_RsmB_TIM44"/>
</dbReference>
<accession>C0EFK3</accession>
<dbReference type="GO" id="GO:0006355">
    <property type="term" value="P:regulation of DNA-templated transcription"/>
    <property type="evidence" value="ECO:0007669"/>
    <property type="project" value="InterPro"/>
</dbReference>
<evidence type="ECO:0000256" key="11">
    <source>
        <dbReference type="ARBA" id="ARBA00030399"/>
    </source>
</evidence>
<dbReference type="InterPro" id="IPR054728">
    <property type="entry name" value="RsmB-like_ferredoxin"/>
</dbReference>
<dbReference type="STRING" id="537013.CLOSTMETH_02645"/>
<dbReference type="Pfam" id="PF01029">
    <property type="entry name" value="NusB"/>
    <property type="match status" value="1"/>
</dbReference>
<reference evidence="16 17" key="2">
    <citation type="submission" date="2009-02" db="EMBL/GenBank/DDBJ databases">
        <title>Draft genome sequence of Clostridium methylpentosum (DSM 5476).</title>
        <authorList>
            <person name="Sudarsanam P."/>
            <person name="Ley R."/>
            <person name="Guruge J."/>
            <person name="Turnbaugh P.J."/>
            <person name="Mahowald M."/>
            <person name="Liep D."/>
            <person name="Gordon J."/>
        </authorList>
    </citation>
    <scope>NUCLEOTIDE SEQUENCE [LARGE SCALE GENOMIC DNA]</scope>
    <source>
        <strain evidence="16 17">DSM 5476</strain>
    </source>
</reference>
<evidence type="ECO:0000259" key="15">
    <source>
        <dbReference type="PROSITE" id="PS51686"/>
    </source>
</evidence>
<evidence type="ECO:0000256" key="6">
    <source>
        <dbReference type="ARBA" id="ARBA00022552"/>
    </source>
</evidence>
<proteinExistence type="inferred from homology"/>
<evidence type="ECO:0000256" key="8">
    <source>
        <dbReference type="ARBA" id="ARBA00022679"/>
    </source>
</evidence>
<comment type="function">
    <text evidence="1">Specifically methylates the cytosine at position 967 (m5C967) of 16S rRNA.</text>
</comment>
<dbReference type="Pfam" id="PF22458">
    <property type="entry name" value="RsmF-B_ferredox"/>
    <property type="match status" value="1"/>
</dbReference>
<evidence type="ECO:0000256" key="5">
    <source>
        <dbReference type="ARBA" id="ARBA00022490"/>
    </source>
</evidence>
<dbReference type="InterPro" id="IPR049560">
    <property type="entry name" value="MeTrfase_RsmB-F_NOP2_cat"/>
</dbReference>
<keyword evidence="6" id="KW-0698">rRNA processing</keyword>
<evidence type="ECO:0000256" key="2">
    <source>
        <dbReference type="ARBA" id="ARBA00004496"/>
    </source>
</evidence>
<keyword evidence="8 14" id="KW-0808">Transferase</keyword>
<comment type="catalytic activity">
    <reaction evidence="13">
        <text>cytidine(967) in 16S rRNA + S-adenosyl-L-methionine = 5-methylcytidine(967) in 16S rRNA + S-adenosyl-L-homocysteine + H(+)</text>
        <dbReference type="Rhea" id="RHEA:42748"/>
        <dbReference type="Rhea" id="RHEA-COMP:10219"/>
        <dbReference type="Rhea" id="RHEA-COMP:10220"/>
        <dbReference type="ChEBI" id="CHEBI:15378"/>
        <dbReference type="ChEBI" id="CHEBI:57856"/>
        <dbReference type="ChEBI" id="CHEBI:59789"/>
        <dbReference type="ChEBI" id="CHEBI:74483"/>
        <dbReference type="ChEBI" id="CHEBI:82748"/>
        <dbReference type="EC" id="2.1.1.176"/>
    </reaction>
</comment>
<dbReference type="eggNOG" id="COG0144">
    <property type="taxonomic scope" value="Bacteria"/>
</dbReference>
<protein>
    <recommendedName>
        <fullName evidence="4">16S rRNA (cytosine(967)-C(5))-methyltransferase</fullName>
        <ecNumber evidence="4">2.1.1.176</ecNumber>
    </recommendedName>
    <alternativeName>
        <fullName evidence="11">16S rRNA m5C967 methyltransferase</fullName>
    </alternativeName>
    <alternativeName>
        <fullName evidence="12">rRNA (cytosine-C(5)-)-methyltransferase RsmB</fullName>
    </alternativeName>
</protein>
<feature type="domain" description="SAM-dependent MTase RsmB/NOP-type" evidence="15">
    <location>
        <begin position="169"/>
        <end position="440"/>
    </location>
</feature>
<dbReference type="SUPFAM" id="SSF48013">
    <property type="entry name" value="NusB-like"/>
    <property type="match status" value="1"/>
</dbReference>
<dbReference type="GO" id="GO:0008649">
    <property type="term" value="F:rRNA methyltransferase activity"/>
    <property type="evidence" value="ECO:0007669"/>
    <property type="project" value="InterPro"/>
</dbReference>
<evidence type="ECO:0000256" key="14">
    <source>
        <dbReference type="PROSITE-ProRule" id="PRU01023"/>
    </source>
</evidence>
<dbReference type="SUPFAM" id="SSF53335">
    <property type="entry name" value="S-adenosyl-L-methionine-dependent methyltransferases"/>
    <property type="match status" value="1"/>
</dbReference>
<keyword evidence="7 14" id="KW-0489">Methyltransferase</keyword>
<keyword evidence="10 14" id="KW-0694">RNA-binding</keyword>
<feature type="binding site" evidence="14">
    <location>
        <position position="283"/>
    </location>
    <ligand>
        <name>S-adenosyl-L-methionine</name>
        <dbReference type="ChEBI" id="CHEBI:59789"/>
    </ligand>
</feature>
<dbReference type="PANTHER" id="PTHR22807">
    <property type="entry name" value="NOP2 YEAST -RELATED NOL1/NOP2/FMU SUN DOMAIN-CONTAINING"/>
    <property type="match status" value="1"/>
</dbReference>
<reference evidence="16 17" key="1">
    <citation type="submission" date="2009-01" db="EMBL/GenBank/DDBJ databases">
        <authorList>
            <person name="Fulton L."/>
            <person name="Clifton S."/>
            <person name="Fulton B."/>
            <person name="Xu J."/>
            <person name="Minx P."/>
            <person name="Pepin K.H."/>
            <person name="Johnson M."/>
            <person name="Bhonagiri V."/>
            <person name="Nash W.E."/>
            <person name="Mardis E.R."/>
            <person name="Wilson R.K."/>
        </authorList>
    </citation>
    <scope>NUCLEOTIDE SEQUENCE [LARGE SCALE GENOMIC DNA]</scope>
    <source>
        <strain evidence="16 17">DSM 5476</strain>
    </source>
</reference>
<keyword evidence="5" id="KW-0963">Cytoplasm</keyword>
<dbReference type="Gene3D" id="3.40.50.150">
    <property type="entry name" value="Vaccinia Virus protein VP39"/>
    <property type="match status" value="1"/>
</dbReference>
<dbReference type="InterPro" id="IPR023267">
    <property type="entry name" value="RCMT"/>
</dbReference>
<comment type="caution">
    <text evidence="16">The sequence shown here is derived from an EMBL/GenBank/DDBJ whole genome shotgun (WGS) entry which is preliminary data.</text>
</comment>
<comment type="subcellular location">
    <subcellularLocation>
        <location evidence="2">Cytoplasm</location>
    </subcellularLocation>
</comment>
<dbReference type="EC" id="2.1.1.176" evidence="4"/>
<dbReference type="Gene3D" id="3.30.70.1170">
    <property type="entry name" value="Sun protein, domain 3"/>
    <property type="match status" value="1"/>
</dbReference>
<dbReference type="PROSITE" id="PS01153">
    <property type="entry name" value="NOL1_NOP2_SUN"/>
    <property type="match status" value="1"/>
</dbReference>
<dbReference type="Proteomes" id="UP000003340">
    <property type="component" value="Unassembled WGS sequence"/>
</dbReference>
<evidence type="ECO:0000256" key="12">
    <source>
        <dbReference type="ARBA" id="ARBA00031088"/>
    </source>
</evidence>
<sequence length="441" mass="48358">MINRTARDLALSALLKMDKQGAYSNLAFDGMLSSSSLSPRDRDFAAKLFYGVLETKITLDYIIASYATMKPEKISSDVRNILRLGLYQIKYLDLEDFAAVNESVNLVKLRGKKSASGFVNAILRAFLRDGKNIPLPEDPDERLSVRFSCPVWLVRSFVGEYGRETAERILESQLGRPPLTLRVNTLKTSAETLCALLQQEGIEAVPHPQEQTCVEVLGGGALTGTKAFAEGLFHVQDISSQLCARTVASYAPRTLLDVCAAPGGKTFTIAEELGDAAEITACDLHKKRVGLIKQGAARLGLCSVDAVESDASKANDRFGQFDAVLCDVPCSGFGVIRRKPEIKYKPQESLQGLPAIQGNILQTSASYVKEGGMLIYSTCTIAKRENEQVVDEFLRRNPAFVPAKLPGFLHQWVPDAVNRVTFLPGVHNSDGFFLAVFQKMR</sequence>
<dbReference type="PANTHER" id="PTHR22807:SF53">
    <property type="entry name" value="RIBOSOMAL RNA SMALL SUBUNIT METHYLTRANSFERASE B-RELATED"/>
    <property type="match status" value="1"/>
</dbReference>
<keyword evidence="9 14" id="KW-0949">S-adenosyl-L-methionine</keyword>
<dbReference type="GO" id="GO:0005737">
    <property type="term" value="C:cytoplasm"/>
    <property type="evidence" value="ECO:0007669"/>
    <property type="project" value="UniProtKB-SubCell"/>
</dbReference>
<keyword evidence="17" id="KW-1185">Reference proteome</keyword>
<feature type="binding site" evidence="14">
    <location>
        <begin position="259"/>
        <end position="265"/>
    </location>
    <ligand>
        <name>S-adenosyl-L-methionine</name>
        <dbReference type="ChEBI" id="CHEBI:59789"/>
    </ligand>
</feature>
<dbReference type="EMBL" id="ACEC01000093">
    <property type="protein sequence ID" value="EEG29632.1"/>
    <property type="molecule type" value="Genomic_DNA"/>
</dbReference>
<evidence type="ECO:0000256" key="4">
    <source>
        <dbReference type="ARBA" id="ARBA00012140"/>
    </source>
</evidence>
<feature type="active site" description="Nucleophile" evidence="14">
    <location>
        <position position="379"/>
    </location>
</feature>
<comment type="similarity">
    <text evidence="3 14">Belongs to the class I-like SAM-binding methyltransferase superfamily. RsmB/NOP family.</text>
</comment>
<dbReference type="Pfam" id="PF01189">
    <property type="entry name" value="Methyltr_RsmB-F"/>
    <property type="match status" value="1"/>
</dbReference>
<evidence type="ECO:0000256" key="10">
    <source>
        <dbReference type="ARBA" id="ARBA00022884"/>
    </source>
</evidence>
<dbReference type="NCBIfam" id="TIGR00563">
    <property type="entry name" value="rsmB"/>
    <property type="match status" value="1"/>
</dbReference>
<evidence type="ECO:0000256" key="13">
    <source>
        <dbReference type="ARBA" id="ARBA00047283"/>
    </source>
</evidence>
<dbReference type="GO" id="GO:0003723">
    <property type="term" value="F:RNA binding"/>
    <property type="evidence" value="ECO:0007669"/>
    <property type="project" value="UniProtKB-UniRule"/>
</dbReference>
<evidence type="ECO:0000313" key="16">
    <source>
        <dbReference type="EMBL" id="EEG29632.1"/>
    </source>
</evidence>
<dbReference type="eggNOG" id="COG0781">
    <property type="taxonomic scope" value="Bacteria"/>
</dbReference>
<dbReference type="InterPro" id="IPR018314">
    <property type="entry name" value="RsmB/NOL1/NOP2-like_CS"/>
</dbReference>
<organism evidence="16 17">
    <name type="scientific">[Clostridium] methylpentosum DSM 5476</name>
    <dbReference type="NCBI Taxonomy" id="537013"/>
    <lineage>
        <taxon>Bacteria</taxon>
        <taxon>Bacillati</taxon>
        <taxon>Bacillota</taxon>
        <taxon>Clostridia</taxon>
        <taxon>Eubacteriales</taxon>
        <taxon>Oscillospiraceae</taxon>
        <taxon>Oscillospiraceae incertae sedis</taxon>
    </lineage>
</organism>
<dbReference type="InterPro" id="IPR035926">
    <property type="entry name" value="NusB-like_sf"/>
</dbReference>
<dbReference type="InterPro" id="IPR004573">
    <property type="entry name" value="rRNA_ssu_MeTfrase_B"/>
</dbReference>
<dbReference type="HOGENOM" id="CLU_005316_0_1_9"/>
<feature type="binding site" evidence="14">
    <location>
        <position position="327"/>
    </location>
    <ligand>
        <name>S-adenosyl-L-methionine</name>
        <dbReference type="ChEBI" id="CHEBI:59789"/>
    </ligand>
</feature>
<evidence type="ECO:0000256" key="9">
    <source>
        <dbReference type="ARBA" id="ARBA00022691"/>
    </source>
</evidence>
<dbReference type="PROSITE" id="PS51686">
    <property type="entry name" value="SAM_MT_RSMB_NOP"/>
    <property type="match status" value="1"/>
</dbReference>
<dbReference type="PRINTS" id="PR02008">
    <property type="entry name" value="RCMTFAMILY"/>
</dbReference>
<feature type="binding site" evidence="14">
    <location>
        <position position="310"/>
    </location>
    <ligand>
        <name>S-adenosyl-L-methionine</name>
        <dbReference type="ChEBI" id="CHEBI:59789"/>
    </ligand>
</feature>
<name>C0EFK3_9FIRM</name>
<evidence type="ECO:0000313" key="17">
    <source>
        <dbReference type="Proteomes" id="UP000003340"/>
    </source>
</evidence>
<dbReference type="AlphaFoldDB" id="C0EFK3"/>
<dbReference type="CDD" id="cd02440">
    <property type="entry name" value="AdoMet_MTases"/>
    <property type="match status" value="1"/>
</dbReference>
<dbReference type="InterPro" id="IPR029063">
    <property type="entry name" value="SAM-dependent_MTases_sf"/>
</dbReference>
<dbReference type="InterPro" id="IPR001678">
    <property type="entry name" value="MeTrfase_RsmB-F_NOP2_dom"/>
</dbReference>
<evidence type="ECO:0000256" key="1">
    <source>
        <dbReference type="ARBA" id="ARBA00002724"/>
    </source>
</evidence>
<dbReference type="Gene3D" id="1.10.940.10">
    <property type="entry name" value="NusB-like"/>
    <property type="match status" value="1"/>
</dbReference>
<gene>
    <name evidence="16" type="primary">sun</name>
    <name evidence="16" type="ORF">CLOSTMETH_02645</name>
</gene>
<dbReference type="NCBIfam" id="NF011494">
    <property type="entry name" value="PRK14902.1"/>
    <property type="match status" value="1"/>
</dbReference>